<organism evidence="3 4">
    <name type="scientific">Raphidocelis subcapitata</name>
    <dbReference type="NCBI Taxonomy" id="307507"/>
    <lineage>
        <taxon>Eukaryota</taxon>
        <taxon>Viridiplantae</taxon>
        <taxon>Chlorophyta</taxon>
        <taxon>core chlorophytes</taxon>
        <taxon>Chlorophyceae</taxon>
        <taxon>CS clade</taxon>
        <taxon>Sphaeropleales</taxon>
        <taxon>Selenastraceae</taxon>
        <taxon>Raphidocelis</taxon>
    </lineage>
</organism>
<sequence>MPLSPSDSAGDLRPASAVPRLSRASRGSRPTFRRAFFRDALGPLQPEESNTVQEIITIFTAEGTVHRLPGRRISIDPSDAAGRAAGGWRGRQQPMPTWEEQTLCIGASFAVSATNGRDPTRRVNFLGFCQSVDYLQESIEDTVLSRGGEVLLQERQVRSGVHEVLRLTVCVPFLWGVPPELDALSNAIVQGGGILDKVSKRWDIYAPGPAFAAGPAACAAHRPHPGGGGTGGTLF</sequence>
<dbReference type="PANTHER" id="PTHR36739:SF1">
    <property type="entry name" value="D-TAGATOSE-1,6-BISPHOSPHATE ALDOLASE SUBUNIT"/>
    <property type="match status" value="1"/>
</dbReference>
<dbReference type="InParanoid" id="A0A2V0P4B0"/>
<dbReference type="PANTHER" id="PTHR36739">
    <property type="entry name" value="D-TAGATOSE-1,6-BISPHOSPHATE ALDOLASE SUBUNIT"/>
    <property type="match status" value="1"/>
</dbReference>
<proteinExistence type="predicted"/>
<evidence type="ECO:0000313" key="3">
    <source>
        <dbReference type="EMBL" id="GBF94704.1"/>
    </source>
</evidence>
<feature type="region of interest" description="Disordered" evidence="1">
    <location>
        <begin position="71"/>
        <end position="93"/>
    </location>
</feature>
<comment type="caution">
    <text evidence="3">The sequence shown here is derived from an EMBL/GenBank/DDBJ whole genome shotgun (WGS) entry which is preliminary data.</text>
</comment>
<evidence type="ECO:0000259" key="2">
    <source>
        <dbReference type="Pfam" id="PF25103"/>
    </source>
</evidence>
<name>A0A2V0P4B0_9CHLO</name>
<dbReference type="EMBL" id="BDRX01000055">
    <property type="protein sequence ID" value="GBF94704.1"/>
    <property type="molecule type" value="Genomic_DNA"/>
</dbReference>
<dbReference type="FunCoup" id="A0A2V0P4B0">
    <property type="interactions" value="148"/>
</dbReference>
<dbReference type="AlphaFoldDB" id="A0A2V0P4B0"/>
<accession>A0A2V0P4B0</accession>
<evidence type="ECO:0000256" key="1">
    <source>
        <dbReference type="SAM" id="MobiDB-lite"/>
    </source>
</evidence>
<dbReference type="InterPro" id="IPR056713">
    <property type="entry name" value="DUF7811"/>
</dbReference>
<dbReference type="OrthoDB" id="2018054at2759"/>
<dbReference type="STRING" id="307507.A0A2V0P4B0"/>
<feature type="region of interest" description="Disordered" evidence="1">
    <location>
        <begin position="1"/>
        <end position="26"/>
    </location>
</feature>
<evidence type="ECO:0000313" key="4">
    <source>
        <dbReference type="Proteomes" id="UP000247498"/>
    </source>
</evidence>
<dbReference type="Pfam" id="PF25103">
    <property type="entry name" value="DUF7811"/>
    <property type="match status" value="1"/>
</dbReference>
<protein>
    <submittedName>
        <fullName evidence="3">D-tagatose-1,6-bisphosphate aldolase subunit</fullName>
    </submittedName>
</protein>
<gene>
    <name evidence="3" type="ORF">Rsub_07587</name>
</gene>
<keyword evidence="4" id="KW-1185">Reference proteome</keyword>
<dbReference type="Proteomes" id="UP000247498">
    <property type="component" value="Unassembled WGS sequence"/>
</dbReference>
<reference evidence="3 4" key="1">
    <citation type="journal article" date="2018" name="Sci. Rep.">
        <title>Raphidocelis subcapitata (=Pseudokirchneriella subcapitata) provides an insight into genome evolution and environmental adaptations in the Sphaeropleales.</title>
        <authorList>
            <person name="Suzuki S."/>
            <person name="Yamaguchi H."/>
            <person name="Nakajima N."/>
            <person name="Kawachi M."/>
        </authorList>
    </citation>
    <scope>NUCLEOTIDE SEQUENCE [LARGE SCALE GENOMIC DNA]</scope>
    <source>
        <strain evidence="3 4">NIES-35</strain>
    </source>
</reference>
<feature type="domain" description="DUF7811" evidence="2">
    <location>
        <begin position="91"/>
        <end position="205"/>
    </location>
</feature>